<dbReference type="GO" id="GO:0031119">
    <property type="term" value="P:tRNA pseudouridine synthesis"/>
    <property type="evidence" value="ECO:0007669"/>
    <property type="project" value="UniProtKB-UniRule"/>
</dbReference>
<dbReference type="STRING" id="1123392.GCA_000376425_00268"/>
<comment type="caution">
    <text evidence="9">The sequence shown here is derived from an EMBL/GenBank/DDBJ whole genome shotgun (WGS) entry which is preliminary data.</text>
</comment>
<comment type="similarity">
    <text evidence="1 4 7">Belongs to the tRNA pseudouridine synthase TruA family.</text>
</comment>
<feature type="domain" description="Pseudouridine synthase I TruA alpha/beta" evidence="8">
    <location>
        <begin position="142"/>
        <end position="244"/>
    </location>
</feature>
<accession>A0A125BDQ8</accession>
<dbReference type="FunFam" id="3.30.70.580:FF:000001">
    <property type="entry name" value="tRNA pseudouridine synthase A"/>
    <property type="match status" value="1"/>
</dbReference>
<organism evidence="9 10">
    <name type="scientific">Thiobacillus denitrificans</name>
    <dbReference type="NCBI Taxonomy" id="36861"/>
    <lineage>
        <taxon>Bacteria</taxon>
        <taxon>Pseudomonadati</taxon>
        <taxon>Pseudomonadota</taxon>
        <taxon>Betaproteobacteria</taxon>
        <taxon>Nitrosomonadales</taxon>
        <taxon>Thiobacillaceae</taxon>
        <taxon>Thiobacillus</taxon>
    </lineage>
</organism>
<dbReference type="InterPro" id="IPR020094">
    <property type="entry name" value="TruA/RsuA/RluB/E/F_N"/>
</dbReference>
<keyword evidence="3 4" id="KW-0413">Isomerase</keyword>
<evidence type="ECO:0000313" key="10">
    <source>
        <dbReference type="Proteomes" id="UP000064243"/>
    </source>
</evidence>
<dbReference type="EC" id="5.4.99.12" evidence="4"/>
<protein>
    <recommendedName>
        <fullName evidence="4">tRNA pseudouridine synthase A</fullName>
        <ecNumber evidence="4">5.4.99.12</ecNumber>
    </recommendedName>
    <alternativeName>
        <fullName evidence="4">tRNA pseudouridine(38-40) synthase</fullName>
    </alternativeName>
    <alternativeName>
        <fullName evidence="4">tRNA pseudouridylate synthase I</fullName>
    </alternativeName>
    <alternativeName>
        <fullName evidence="4">tRNA-uridine isomerase I</fullName>
    </alternativeName>
</protein>
<dbReference type="AlphaFoldDB" id="A0A125BDQ8"/>
<dbReference type="NCBIfam" id="TIGR00071">
    <property type="entry name" value="hisT_truA"/>
    <property type="match status" value="1"/>
</dbReference>
<dbReference type="InterPro" id="IPR001406">
    <property type="entry name" value="PsdUridine_synth_TruA"/>
</dbReference>
<comment type="caution">
    <text evidence="4">Lacks conserved residue(s) required for the propagation of feature annotation.</text>
</comment>
<dbReference type="PANTHER" id="PTHR11142">
    <property type="entry name" value="PSEUDOURIDYLATE SYNTHASE"/>
    <property type="match status" value="1"/>
</dbReference>
<name>A0A125BDQ8_THIDE</name>
<proteinExistence type="inferred from homology"/>
<comment type="function">
    <text evidence="4">Formation of pseudouridine at positions 38, 39 and 40 in the anticodon stem and loop of transfer RNAs.</text>
</comment>
<gene>
    <name evidence="4 9" type="primary">truA</name>
    <name evidence="9" type="ORF">ABW22_01740</name>
</gene>
<dbReference type="PIRSF" id="PIRSF001430">
    <property type="entry name" value="tRNA_psdUrid_synth"/>
    <property type="match status" value="1"/>
</dbReference>
<dbReference type="Proteomes" id="UP000064243">
    <property type="component" value="Unassembled WGS sequence"/>
</dbReference>
<dbReference type="GO" id="GO:0003723">
    <property type="term" value="F:RNA binding"/>
    <property type="evidence" value="ECO:0007669"/>
    <property type="project" value="InterPro"/>
</dbReference>
<dbReference type="SUPFAM" id="SSF55120">
    <property type="entry name" value="Pseudouridine synthase"/>
    <property type="match status" value="1"/>
</dbReference>
<dbReference type="EMBL" id="LDUG01000006">
    <property type="protein sequence ID" value="KVW99437.1"/>
    <property type="molecule type" value="Genomic_DNA"/>
</dbReference>
<dbReference type="InterPro" id="IPR020095">
    <property type="entry name" value="PsdUridine_synth_TruA_C"/>
</dbReference>
<feature type="active site" description="Nucleophile" evidence="4 5">
    <location>
        <position position="51"/>
    </location>
</feature>
<dbReference type="InterPro" id="IPR020097">
    <property type="entry name" value="PsdUridine_synth_TruA_a/b_dom"/>
</dbReference>
<evidence type="ECO:0000259" key="8">
    <source>
        <dbReference type="Pfam" id="PF01416"/>
    </source>
</evidence>
<dbReference type="Pfam" id="PF01416">
    <property type="entry name" value="PseudoU_synth_1"/>
    <property type="match status" value="2"/>
</dbReference>
<dbReference type="OrthoDB" id="9811823at2"/>
<evidence type="ECO:0000256" key="2">
    <source>
        <dbReference type="ARBA" id="ARBA00022694"/>
    </source>
</evidence>
<dbReference type="Gene3D" id="3.30.70.660">
    <property type="entry name" value="Pseudouridine synthase I, catalytic domain, C-terminal subdomain"/>
    <property type="match status" value="1"/>
</dbReference>
<dbReference type="Gene3D" id="3.30.70.580">
    <property type="entry name" value="Pseudouridine synthase I, catalytic domain, N-terminal subdomain"/>
    <property type="match status" value="1"/>
</dbReference>
<comment type="subunit">
    <text evidence="4">Homodimer.</text>
</comment>
<evidence type="ECO:0000313" key="9">
    <source>
        <dbReference type="EMBL" id="KVW99437.1"/>
    </source>
</evidence>
<dbReference type="PANTHER" id="PTHR11142:SF0">
    <property type="entry name" value="TRNA PSEUDOURIDINE SYNTHASE-LIKE 1"/>
    <property type="match status" value="1"/>
</dbReference>
<dbReference type="RefSeq" id="WP_059751384.1">
    <property type="nucleotide sequence ID" value="NZ_LDUG01000006.1"/>
</dbReference>
<evidence type="ECO:0000256" key="1">
    <source>
        <dbReference type="ARBA" id="ARBA00009375"/>
    </source>
</evidence>
<dbReference type="PATRIC" id="fig|36861.3.peg.3075"/>
<feature type="domain" description="Pseudouridine synthase I TruA alpha/beta" evidence="8">
    <location>
        <begin position="9"/>
        <end position="102"/>
    </location>
</feature>
<dbReference type="HAMAP" id="MF_00171">
    <property type="entry name" value="TruA"/>
    <property type="match status" value="1"/>
</dbReference>
<evidence type="ECO:0000256" key="6">
    <source>
        <dbReference type="PIRSR" id="PIRSR001430-2"/>
    </source>
</evidence>
<dbReference type="GO" id="GO:0160147">
    <property type="term" value="F:tRNA pseudouridine(38-40) synthase activity"/>
    <property type="evidence" value="ECO:0007669"/>
    <property type="project" value="UniProtKB-EC"/>
</dbReference>
<keyword evidence="10" id="KW-1185">Reference proteome</keyword>
<evidence type="ECO:0000256" key="3">
    <source>
        <dbReference type="ARBA" id="ARBA00023235"/>
    </source>
</evidence>
<keyword evidence="2 4" id="KW-0819">tRNA processing</keyword>
<evidence type="ECO:0000256" key="7">
    <source>
        <dbReference type="RuleBase" id="RU003792"/>
    </source>
</evidence>
<dbReference type="CDD" id="cd02570">
    <property type="entry name" value="PseudoU_synth_EcTruA"/>
    <property type="match status" value="1"/>
</dbReference>
<reference evidence="9 10" key="1">
    <citation type="journal article" date="2015" name="Appl. Environ. Microbiol.">
        <title>Aerobic and Anaerobic Thiosulfate Oxidation by a Cold-Adapted, Subglacial Chemoautotroph.</title>
        <authorList>
            <person name="Harrold Z.R."/>
            <person name="Skidmore M.L."/>
            <person name="Hamilton T.L."/>
            <person name="Desch L."/>
            <person name="Amada K."/>
            <person name="van Gelder W."/>
            <person name="Glover K."/>
            <person name="Roden E.E."/>
            <person name="Boyd E.S."/>
        </authorList>
    </citation>
    <scope>NUCLEOTIDE SEQUENCE [LARGE SCALE GENOMIC DNA]</scope>
    <source>
        <strain evidence="9 10">RG</strain>
    </source>
</reference>
<feature type="binding site" evidence="4 6">
    <location>
        <position position="109"/>
    </location>
    <ligand>
        <name>substrate</name>
    </ligand>
</feature>
<dbReference type="InterPro" id="IPR020103">
    <property type="entry name" value="PsdUridine_synth_cat_dom_sf"/>
</dbReference>
<evidence type="ECO:0000256" key="4">
    <source>
        <dbReference type="HAMAP-Rule" id="MF_00171"/>
    </source>
</evidence>
<sequence length="259" mass="28359">MRIVLGLEYCGVGFCGWQSQLQGCGVQDALAAAVSIIAGEKISVIAAGRTDTGVHAALQVVHFDTTANRPLTAWVRGVNSHLPAGVAVLWAREVGEDFHARFAATHRGYRYVLLNHPVRPAINHGLIGWYHRPLDAAAMNLAAAHLIGQHDFSAFRAAACQAKSPVKELRLAHVERRGDYLFCDFRADGFLHHMVRNLMGCLVQVGAGSQPPEWLHEILAGRDRTLAAPTFDGAGLYLTHIRYPAHFGLPETSDRWLYA</sequence>
<comment type="catalytic activity">
    <reaction evidence="4 7">
        <text>uridine(38/39/40) in tRNA = pseudouridine(38/39/40) in tRNA</text>
        <dbReference type="Rhea" id="RHEA:22376"/>
        <dbReference type="Rhea" id="RHEA-COMP:10085"/>
        <dbReference type="Rhea" id="RHEA-COMP:10087"/>
        <dbReference type="ChEBI" id="CHEBI:65314"/>
        <dbReference type="ChEBI" id="CHEBI:65315"/>
        <dbReference type="EC" id="5.4.99.12"/>
    </reaction>
</comment>
<evidence type="ECO:0000256" key="5">
    <source>
        <dbReference type="PIRSR" id="PIRSR001430-1"/>
    </source>
</evidence>